<proteinExistence type="predicted"/>
<keyword evidence="3" id="KW-1185">Reference proteome</keyword>
<dbReference type="EMBL" id="UYRU01003028">
    <property type="protein sequence ID" value="VDK35129.1"/>
    <property type="molecule type" value="Genomic_DNA"/>
</dbReference>
<reference evidence="2 3" key="1">
    <citation type="submission" date="2018-11" db="EMBL/GenBank/DDBJ databases">
        <authorList>
            <consortium name="Pathogen Informatics"/>
        </authorList>
    </citation>
    <scope>NUCLEOTIDE SEQUENCE [LARGE SCALE GENOMIC DNA]</scope>
</reference>
<sequence>MLKLRLPTEQPAPQMSFRMSRNSPALLSTATRENRTPVGRAKKAQNSSLLC</sequence>
<accession>A0A3P6PFZ0</accession>
<evidence type="ECO:0000256" key="1">
    <source>
        <dbReference type="SAM" id="MobiDB-lite"/>
    </source>
</evidence>
<feature type="region of interest" description="Disordered" evidence="1">
    <location>
        <begin position="1"/>
        <end position="51"/>
    </location>
</feature>
<protein>
    <submittedName>
        <fullName evidence="2">Uncharacterized protein</fullName>
    </submittedName>
</protein>
<evidence type="ECO:0000313" key="2">
    <source>
        <dbReference type="EMBL" id="VDK35129.1"/>
    </source>
</evidence>
<name>A0A3P6PFZ0_DIBLA</name>
<gene>
    <name evidence="2" type="ORF">DILT_LOCUS656</name>
</gene>
<evidence type="ECO:0000313" key="3">
    <source>
        <dbReference type="Proteomes" id="UP000281553"/>
    </source>
</evidence>
<organism evidence="2 3">
    <name type="scientific">Dibothriocephalus latus</name>
    <name type="common">Fish tapeworm</name>
    <name type="synonym">Diphyllobothrium latum</name>
    <dbReference type="NCBI Taxonomy" id="60516"/>
    <lineage>
        <taxon>Eukaryota</taxon>
        <taxon>Metazoa</taxon>
        <taxon>Spiralia</taxon>
        <taxon>Lophotrochozoa</taxon>
        <taxon>Platyhelminthes</taxon>
        <taxon>Cestoda</taxon>
        <taxon>Eucestoda</taxon>
        <taxon>Diphyllobothriidea</taxon>
        <taxon>Diphyllobothriidae</taxon>
        <taxon>Dibothriocephalus</taxon>
    </lineage>
</organism>
<feature type="compositionally biased region" description="Polar residues" evidence="1">
    <location>
        <begin position="11"/>
        <end position="31"/>
    </location>
</feature>
<dbReference type="Proteomes" id="UP000281553">
    <property type="component" value="Unassembled WGS sequence"/>
</dbReference>
<dbReference type="AlphaFoldDB" id="A0A3P6PFZ0"/>